<organism evidence="1 2">
    <name type="scientific">Rhizopogon vesiculosus</name>
    <dbReference type="NCBI Taxonomy" id="180088"/>
    <lineage>
        <taxon>Eukaryota</taxon>
        <taxon>Fungi</taxon>
        <taxon>Dikarya</taxon>
        <taxon>Basidiomycota</taxon>
        <taxon>Agaricomycotina</taxon>
        <taxon>Agaricomycetes</taxon>
        <taxon>Agaricomycetidae</taxon>
        <taxon>Boletales</taxon>
        <taxon>Suillineae</taxon>
        <taxon>Rhizopogonaceae</taxon>
        <taxon>Rhizopogon</taxon>
    </lineage>
</organism>
<evidence type="ECO:0000313" key="2">
    <source>
        <dbReference type="Proteomes" id="UP000183567"/>
    </source>
</evidence>
<dbReference type="Proteomes" id="UP000183567">
    <property type="component" value="Unassembled WGS sequence"/>
</dbReference>
<reference evidence="1 2" key="1">
    <citation type="submission" date="2016-03" db="EMBL/GenBank/DDBJ databases">
        <title>Comparative genomics of the ectomycorrhizal sister species Rhizopogon vinicolor and Rhizopogon vesiculosus (Basidiomycota: Boletales) reveals a divergence of the mating type B locus.</title>
        <authorList>
            <person name="Mujic A.B."/>
            <person name="Kuo A."/>
            <person name="Tritt A."/>
            <person name="Lipzen A."/>
            <person name="Chen C."/>
            <person name="Johnson J."/>
            <person name="Sharma A."/>
            <person name="Barry K."/>
            <person name="Grigoriev I.V."/>
            <person name="Spatafora J.W."/>
        </authorList>
    </citation>
    <scope>NUCLEOTIDE SEQUENCE [LARGE SCALE GENOMIC DNA]</scope>
    <source>
        <strain evidence="1 2">AM-OR11-056</strain>
    </source>
</reference>
<accession>A0A1J8Q576</accession>
<keyword evidence="2" id="KW-1185">Reference proteome</keyword>
<dbReference type="AlphaFoldDB" id="A0A1J8Q576"/>
<protein>
    <submittedName>
        <fullName evidence="1">Uncharacterized protein</fullName>
    </submittedName>
</protein>
<proteinExistence type="predicted"/>
<sequence>MKTLSHLYDGGVHQKLVQVEPAMMLSQQVLWTQTLGQLQLGGIAIDFAGYLSDESEDNSSDGSDSDEDTNICPLFHHSSAASWISHFAHNVNLTKKDMKMKDARPWR</sequence>
<name>A0A1J8Q576_9AGAM</name>
<comment type="caution">
    <text evidence="1">The sequence shown here is derived from an EMBL/GenBank/DDBJ whole genome shotgun (WGS) entry which is preliminary data.</text>
</comment>
<evidence type="ECO:0000313" key="1">
    <source>
        <dbReference type="EMBL" id="OJA08849.1"/>
    </source>
</evidence>
<gene>
    <name evidence="1" type="ORF">AZE42_13740</name>
</gene>
<dbReference type="EMBL" id="LVVM01006157">
    <property type="protein sequence ID" value="OJA08849.1"/>
    <property type="molecule type" value="Genomic_DNA"/>
</dbReference>